<organism evidence="1 2">
    <name type="scientific">Racocetra persica</name>
    <dbReference type="NCBI Taxonomy" id="160502"/>
    <lineage>
        <taxon>Eukaryota</taxon>
        <taxon>Fungi</taxon>
        <taxon>Fungi incertae sedis</taxon>
        <taxon>Mucoromycota</taxon>
        <taxon>Glomeromycotina</taxon>
        <taxon>Glomeromycetes</taxon>
        <taxon>Diversisporales</taxon>
        <taxon>Gigasporaceae</taxon>
        <taxon>Racocetra</taxon>
    </lineage>
</organism>
<evidence type="ECO:0000313" key="1">
    <source>
        <dbReference type="EMBL" id="CAG8770449.1"/>
    </source>
</evidence>
<proteinExistence type="predicted"/>
<protein>
    <submittedName>
        <fullName evidence="1">29007_t:CDS:1</fullName>
    </submittedName>
</protein>
<comment type="caution">
    <text evidence="1">The sequence shown here is derived from an EMBL/GenBank/DDBJ whole genome shotgun (WGS) entry which is preliminary data.</text>
</comment>
<sequence>RIRIRSPTFNVYLARQNNATRFSKNVEALYLTILPLSSDRIKSKIWKTGRFYPGLVPGKPTQLLSLERGGTWGEDAHYGQVSALYFGGVDDGDFPPNRGYLNPNNSDRRMLTLRDSDGEPIHRSLNVSTSYNTSSYDIITPNYGELIHKHETSKSQEISSYNSDAFIDNNILTSYENSSYDITTSNYDEEPILYNLFEDNSKDEDHKHISEFT</sequence>
<keyword evidence="2" id="KW-1185">Reference proteome</keyword>
<feature type="non-terminal residue" evidence="1">
    <location>
        <position position="213"/>
    </location>
</feature>
<accession>A0ACA9QZ39</accession>
<gene>
    <name evidence="1" type="ORF">RPERSI_LOCUS16337</name>
</gene>
<reference evidence="1" key="1">
    <citation type="submission" date="2021-06" db="EMBL/GenBank/DDBJ databases">
        <authorList>
            <person name="Kallberg Y."/>
            <person name="Tangrot J."/>
            <person name="Rosling A."/>
        </authorList>
    </citation>
    <scope>NUCLEOTIDE SEQUENCE</scope>
    <source>
        <strain evidence="1">MA461A</strain>
    </source>
</reference>
<dbReference type="Proteomes" id="UP000789920">
    <property type="component" value="Unassembled WGS sequence"/>
</dbReference>
<feature type="non-terminal residue" evidence="1">
    <location>
        <position position="1"/>
    </location>
</feature>
<evidence type="ECO:0000313" key="2">
    <source>
        <dbReference type="Proteomes" id="UP000789920"/>
    </source>
</evidence>
<dbReference type="EMBL" id="CAJVQC010040256">
    <property type="protein sequence ID" value="CAG8770449.1"/>
    <property type="molecule type" value="Genomic_DNA"/>
</dbReference>
<name>A0ACA9QZ39_9GLOM</name>